<evidence type="ECO:0000313" key="1">
    <source>
        <dbReference type="EMBL" id="MBB6112419.1"/>
    </source>
</evidence>
<evidence type="ECO:0008006" key="3">
    <source>
        <dbReference type="Google" id="ProtNLM"/>
    </source>
</evidence>
<comment type="caution">
    <text evidence="1">The sequence shown here is derived from an EMBL/GenBank/DDBJ whole genome shotgun (WGS) entry which is preliminary data.</text>
</comment>
<reference evidence="1 2" key="1">
    <citation type="submission" date="2020-08" db="EMBL/GenBank/DDBJ databases">
        <title>Genomic Encyclopedia of Type Strains, Phase IV (KMG-V): Genome sequencing to study the core and pangenomes of soil and plant-associated prokaryotes.</title>
        <authorList>
            <person name="Whitman W."/>
        </authorList>
    </citation>
    <scope>NUCLEOTIDE SEQUENCE [LARGE SCALE GENOMIC DNA]</scope>
    <source>
        <strain evidence="1 2">ANJLi2</strain>
    </source>
</reference>
<keyword evidence="2" id="KW-1185">Reference proteome</keyword>
<proteinExistence type="predicted"/>
<protein>
    <recommendedName>
        <fullName evidence="3">DUF4224 domain-containing protein</fullName>
    </recommendedName>
</protein>
<dbReference type="Proteomes" id="UP000541583">
    <property type="component" value="Unassembled WGS sequence"/>
</dbReference>
<organism evidence="1 2">
    <name type="scientific">Mucilaginibacter lappiensis</name>
    <dbReference type="NCBI Taxonomy" id="354630"/>
    <lineage>
        <taxon>Bacteria</taxon>
        <taxon>Pseudomonadati</taxon>
        <taxon>Bacteroidota</taxon>
        <taxon>Sphingobacteriia</taxon>
        <taxon>Sphingobacteriales</taxon>
        <taxon>Sphingobacteriaceae</taxon>
        <taxon>Mucilaginibacter</taxon>
    </lineage>
</organism>
<evidence type="ECO:0000313" key="2">
    <source>
        <dbReference type="Proteomes" id="UP000541583"/>
    </source>
</evidence>
<gene>
    <name evidence="1" type="ORF">HDF23_005194</name>
</gene>
<dbReference type="EMBL" id="JACHCB010000018">
    <property type="protein sequence ID" value="MBB6112419.1"/>
    <property type="molecule type" value="Genomic_DNA"/>
</dbReference>
<accession>A0ABR6PRQ8</accession>
<dbReference type="RefSeq" id="WP_076377685.1">
    <property type="nucleotide sequence ID" value="NZ_FTMG01000018.1"/>
</dbReference>
<sequence length="76" mass="8583">MSTHGLLLSRGELKHITKAAGYPVAFVVDYGGDFFLSLSRTASDESRQNNAGPVRLQWHSKFLLRRWEMCERSGAK</sequence>
<name>A0ABR6PRQ8_9SPHI</name>